<name>A0A139H6L4_9PEZI</name>
<dbReference type="InterPro" id="IPR000719">
    <property type="entry name" value="Prot_kinase_dom"/>
</dbReference>
<evidence type="ECO:0000259" key="9">
    <source>
        <dbReference type="PROSITE" id="PS50011"/>
    </source>
</evidence>
<dbReference type="PROSITE" id="PS50011">
    <property type="entry name" value="PROTEIN_KINASE_DOM"/>
    <property type="match status" value="1"/>
</dbReference>
<evidence type="ECO:0000256" key="6">
    <source>
        <dbReference type="ARBA" id="ARBA00022840"/>
    </source>
</evidence>
<keyword evidence="6" id="KW-0067">ATP-binding</keyword>
<evidence type="ECO:0000313" key="10">
    <source>
        <dbReference type="EMBL" id="KXS98074.1"/>
    </source>
</evidence>
<keyword evidence="3" id="KW-0808">Transferase</keyword>
<evidence type="ECO:0000256" key="1">
    <source>
        <dbReference type="ARBA" id="ARBA00012513"/>
    </source>
</evidence>
<dbReference type="PANTHER" id="PTHR24361:SF433">
    <property type="entry name" value="PROTEIN KINASE DOMAIN-CONTAINING PROTEIN"/>
    <property type="match status" value="1"/>
</dbReference>
<dbReference type="SUPFAM" id="SSF56112">
    <property type="entry name" value="Protein kinase-like (PK-like)"/>
    <property type="match status" value="1"/>
</dbReference>
<protein>
    <recommendedName>
        <fullName evidence="1">non-specific serine/threonine protein kinase</fullName>
        <ecNumber evidence="1">2.7.11.1</ecNumber>
    </recommendedName>
</protein>
<evidence type="ECO:0000256" key="7">
    <source>
        <dbReference type="ARBA" id="ARBA00047899"/>
    </source>
</evidence>
<evidence type="ECO:0000313" key="11">
    <source>
        <dbReference type="Proteomes" id="UP000070133"/>
    </source>
</evidence>
<dbReference type="GO" id="GO:0005524">
    <property type="term" value="F:ATP binding"/>
    <property type="evidence" value="ECO:0007669"/>
    <property type="project" value="UniProtKB-KW"/>
</dbReference>
<evidence type="ECO:0000256" key="5">
    <source>
        <dbReference type="ARBA" id="ARBA00022777"/>
    </source>
</evidence>
<dbReference type="PANTHER" id="PTHR24361">
    <property type="entry name" value="MITOGEN-ACTIVATED KINASE KINASE KINASE"/>
    <property type="match status" value="1"/>
</dbReference>
<feature type="domain" description="Protein kinase" evidence="9">
    <location>
        <begin position="264"/>
        <end position="550"/>
    </location>
</feature>
<reference evidence="10 11" key="1">
    <citation type="submission" date="2015-07" db="EMBL/GenBank/DDBJ databases">
        <title>Comparative genomics of the Sigatoka disease complex on banana suggests a link between parallel evolutionary changes in Pseudocercospora fijiensis and Pseudocercospora eumusae and increased virulence on the banana host.</title>
        <authorList>
            <person name="Chang T.-C."/>
            <person name="Salvucci A."/>
            <person name="Crous P.W."/>
            <person name="Stergiopoulos I."/>
        </authorList>
    </citation>
    <scope>NUCLEOTIDE SEQUENCE [LARGE SCALE GENOMIC DNA]</scope>
    <source>
        <strain evidence="10 11">CBS 114824</strain>
    </source>
</reference>
<proteinExistence type="predicted"/>
<keyword evidence="11" id="KW-1185">Reference proteome</keyword>
<accession>A0A139H6L4</accession>
<gene>
    <name evidence="10" type="ORF">AC578_1465</name>
</gene>
<dbReference type="InterPro" id="IPR053235">
    <property type="entry name" value="Ser_Thr_kinase"/>
</dbReference>
<evidence type="ECO:0000256" key="3">
    <source>
        <dbReference type="ARBA" id="ARBA00022679"/>
    </source>
</evidence>
<dbReference type="Gene3D" id="1.10.510.10">
    <property type="entry name" value="Transferase(Phosphotransferase) domain 1"/>
    <property type="match status" value="1"/>
</dbReference>
<dbReference type="EMBL" id="LFZN01000123">
    <property type="protein sequence ID" value="KXS98074.1"/>
    <property type="molecule type" value="Genomic_DNA"/>
</dbReference>
<dbReference type="Pfam" id="PF00069">
    <property type="entry name" value="Pkinase"/>
    <property type="match status" value="1"/>
</dbReference>
<dbReference type="InterPro" id="IPR011009">
    <property type="entry name" value="Kinase-like_dom_sf"/>
</dbReference>
<organism evidence="10 11">
    <name type="scientific">Pseudocercospora eumusae</name>
    <dbReference type="NCBI Taxonomy" id="321146"/>
    <lineage>
        <taxon>Eukaryota</taxon>
        <taxon>Fungi</taxon>
        <taxon>Dikarya</taxon>
        <taxon>Ascomycota</taxon>
        <taxon>Pezizomycotina</taxon>
        <taxon>Dothideomycetes</taxon>
        <taxon>Dothideomycetidae</taxon>
        <taxon>Mycosphaerellales</taxon>
        <taxon>Mycosphaerellaceae</taxon>
        <taxon>Pseudocercospora</taxon>
    </lineage>
</organism>
<dbReference type="EC" id="2.7.11.1" evidence="1"/>
<dbReference type="Proteomes" id="UP000070133">
    <property type="component" value="Unassembled WGS sequence"/>
</dbReference>
<sequence length="566" mass="61886">MESSPSPFLVQDEADIAWPIVGLLTPSNQAACRAFSGVVDFLLLHSQNEGLRRHQSHIVLHNRSKLPLRSLLAAQPASNIASPSTSFSSQATQIDDPSDDPMANELWSGSYVFSIQSPPRIPQVGWIAGYGPILVRDTPSNLPELLLSAGTSARDHVGLHSKHAAFNFDKLLATFACKALRNSDAHVRIASQQVSRDSGFQILVCDQVLSFAGLDYRFRFTPDANSDITRNSVKSYIATQIDASAVVSSGAATPSEHDIIIAGWRLLNGVKKGATAAVIAAVHIKDNTRAAAKKLQIKPSDETARIARLITMRQALHNLHHDSNSQYISTLREVIANPHNSNEKYYIFVPFVSADLEDYIRMWKASPTRPPHDDLVLIFAQLMQGLTALHAAGFLHGDLKPLNLGLVKVSPPQLAILDIDDVQDIREATDKNSCVACTPGYLGTPGFLAPERECEGGKYGLPSDIWAAGCVGLRLFDDQHLHKPLNPYRTPSRLSDAAITSEKADYQRVLASLKDRSDGGNSVYDLLASMLNLDWRRRPTASQALDHPAMRRALERSLAGGKRKAR</sequence>
<comment type="catalytic activity">
    <reaction evidence="7">
        <text>L-threonyl-[protein] + ATP = O-phospho-L-threonyl-[protein] + ADP + H(+)</text>
        <dbReference type="Rhea" id="RHEA:46608"/>
        <dbReference type="Rhea" id="RHEA-COMP:11060"/>
        <dbReference type="Rhea" id="RHEA-COMP:11605"/>
        <dbReference type="ChEBI" id="CHEBI:15378"/>
        <dbReference type="ChEBI" id="CHEBI:30013"/>
        <dbReference type="ChEBI" id="CHEBI:30616"/>
        <dbReference type="ChEBI" id="CHEBI:61977"/>
        <dbReference type="ChEBI" id="CHEBI:456216"/>
        <dbReference type="EC" id="2.7.11.1"/>
    </reaction>
</comment>
<dbReference type="STRING" id="321146.A0A139H6L4"/>
<keyword evidence="4" id="KW-0547">Nucleotide-binding</keyword>
<dbReference type="SMART" id="SM00220">
    <property type="entry name" value="S_TKc"/>
    <property type="match status" value="1"/>
</dbReference>
<comment type="caution">
    <text evidence="10">The sequence shown here is derived from an EMBL/GenBank/DDBJ whole genome shotgun (WGS) entry which is preliminary data.</text>
</comment>
<evidence type="ECO:0000256" key="8">
    <source>
        <dbReference type="ARBA" id="ARBA00048679"/>
    </source>
</evidence>
<evidence type="ECO:0000256" key="4">
    <source>
        <dbReference type="ARBA" id="ARBA00022741"/>
    </source>
</evidence>
<dbReference type="GO" id="GO:0005737">
    <property type="term" value="C:cytoplasm"/>
    <property type="evidence" value="ECO:0007669"/>
    <property type="project" value="TreeGrafter"/>
</dbReference>
<evidence type="ECO:0000256" key="2">
    <source>
        <dbReference type="ARBA" id="ARBA00022527"/>
    </source>
</evidence>
<comment type="catalytic activity">
    <reaction evidence="8">
        <text>L-seryl-[protein] + ATP = O-phospho-L-seryl-[protein] + ADP + H(+)</text>
        <dbReference type="Rhea" id="RHEA:17989"/>
        <dbReference type="Rhea" id="RHEA-COMP:9863"/>
        <dbReference type="Rhea" id="RHEA-COMP:11604"/>
        <dbReference type="ChEBI" id="CHEBI:15378"/>
        <dbReference type="ChEBI" id="CHEBI:29999"/>
        <dbReference type="ChEBI" id="CHEBI:30616"/>
        <dbReference type="ChEBI" id="CHEBI:83421"/>
        <dbReference type="ChEBI" id="CHEBI:456216"/>
        <dbReference type="EC" id="2.7.11.1"/>
    </reaction>
</comment>
<dbReference type="AlphaFoldDB" id="A0A139H6L4"/>
<keyword evidence="2" id="KW-0723">Serine/threonine-protein kinase</keyword>
<dbReference type="OrthoDB" id="3644485at2759"/>
<keyword evidence="5" id="KW-0418">Kinase</keyword>
<dbReference type="GO" id="GO:0004674">
    <property type="term" value="F:protein serine/threonine kinase activity"/>
    <property type="evidence" value="ECO:0007669"/>
    <property type="project" value="UniProtKB-KW"/>
</dbReference>